<evidence type="ECO:0000256" key="5">
    <source>
        <dbReference type="ARBA" id="ARBA00022968"/>
    </source>
</evidence>
<dbReference type="Pfam" id="PF12260">
    <property type="entry name" value="PIP49_C"/>
    <property type="match status" value="1"/>
</dbReference>
<feature type="domain" description="FAM69 N-terminal" evidence="11">
    <location>
        <begin position="23"/>
        <end position="154"/>
    </location>
</feature>
<evidence type="ECO:0000256" key="7">
    <source>
        <dbReference type="ARBA" id="ARBA00023136"/>
    </source>
</evidence>
<sequence length="397" mass="45920">MIVKQRWVRKKRWCLLVSSFLMLIVMFFCIFLNDFVMAGWFHYPFPEKCVLSTATNLLNDQCNNFTKGFAFGVLCEALCLSKKITIKTCIHHGNTYVFMAKHNGNNIIIKKKKPRDVRYLYNYFTDFIRVNQNTSSVEKTFFKIILEEIQSSFGTVSSKLLASDFDFFLNTLFGKISLSLKEMQSAILSIAQSELVMFALHRNLKSFPKILGTCGEFYAVDSFQKYSEIYPRLLKDMSWLKRAKIASSFLNLIQDFQNSQVGLLSHCDIQENNFGLTRYLNVKAIDVDLVFSKDKIEEILTQPSCQSDYECNFFDCQSECDTINGRCTTKSVTNNLQVLCRDILYPKWPFVGLLSSKIPIKIRTQLKQILTHCRSESFGKFSNTHLQVNKTLKELAF</sequence>
<evidence type="ECO:0000313" key="12">
    <source>
        <dbReference type="EMBL" id="CDG70301.1"/>
    </source>
</evidence>
<evidence type="ECO:0000256" key="9">
    <source>
        <dbReference type="SAM" id="Phobius"/>
    </source>
</evidence>
<dbReference type="GO" id="GO:0005789">
    <property type="term" value="C:endoplasmic reticulum membrane"/>
    <property type="evidence" value="ECO:0007669"/>
    <property type="project" value="UniProtKB-SubCell"/>
</dbReference>
<dbReference type="InterPro" id="IPR029244">
    <property type="entry name" value="FAM69_N"/>
</dbReference>
<name>T2MDY2_HYDVU</name>
<comment type="subcellular location">
    <subcellularLocation>
        <location evidence="1">Endoplasmic reticulum membrane</location>
        <topology evidence="1">Single-pass type II membrane protein</topology>
    </subcellularLocation>
</comment>
<evidence type="ECO:0000256" key="3">
    <source>
        <dbReference type="ARBA" id="ARBA00022692"/>
    </source>
</evidence>
<accession>T2MDY2</accession>
<keyword evidence="4" id="KW-0256">Endoplasmic reticulum</keyword>
<dbReference type="InterPro" id="IPR022049">
    <property type="entry name" value="FAM69_kinase_dom"/>
</dbReference>
<comment type="similarity">
    <text evidence="2">Belongs to the DIPK family.</text>
</comment>
<feature type="transmembrane region" description="Helical" evidence="9">
    <location>
        <begin position="20"/>
        <end position="43"/>
    </location>
</feature>
<dbReference type="AlphaFoldDB" id="T2MDY2"/>
<dbReference type="OrthoDB" id="8543887at2759"/>
<evidence type="ECO:0000256" key="6">
    <source>
        <dbReference type="ARBA" id="ARBA00022989"/>
    </source>
</evidence>
<reference evidence="12" key="1">
    <citation type="journal article" date="2013" name="Genome Biol. Evol.">
        <title>Punctuated emergences of genetic and phenotypic innovations in eumetazoan, bilaterian, euteleostome, and hominidae ancestors.</title>
        <authorList>
            <person name="Wenger Y."/>
            <person name="Galliot B."/>
        </authorList>
    </citation>
    <scope>NUCLEOTIDE SEQUENCE</scope>
    <source>
        <tissue evidence="12">Whole animals</tissue>
    </source>
</reference>
<dbReference type="PANTHER" id="PTHR21093">
    <property type="entry name" value="DIVERGENT PROTEIN KINASE DOMAIN 1C-RELATED"/>
    <property type="match status" value="1"/>
</dbReference>
<feature type="non-terminal residue" evidence="12">
    <location>
        <position position="397"/>
    </location>
</feature>
<keyword evidence="6 9" id="KW-1133">Transmembrane helix</keyword>
<dbReference type="Pfam" id="PF14875">
    <property type="entry name" value="PIP49_N"/>
    <property type="match status" value="1"/>
</dbReference>
<evidence type="ECO:0000256" key="8">
    <source>
        <dbReference type="ARBA" id="ARBA00023157"/>
    </source>
</evidence>
<dbReference type="PANTHER" id="PTHR21093:SF2">
    <property type="entry name" value="DIVERGENT PROTEIN KINASE DOMAIN 1C"/>
    <property type="match status" value="1"/>
</dbReference>
<proteinExistence type="evidence at transcript level"/>
<feature type="domain" description="FAM69 protein-kinase" evidence="10">
    <location>
        <begin position="191"/>
        <end position="374"/>
    </location>
</feature>
<keyword evidence="7 9" id="KW-0472">Membrane</keyword>
<evidence type="ECO:0000256" key="2">
    <source>
        <dbReference type="ARBA" id="ARBA00006338"/>
    </source>
</evidence>
<organism evidence="12">
    <name type="scientific">Hydra vulgaris</name>
    <name type="common">Hydra</name>
    <name type="synonym">Hydra attenuata</name>
    <dbReference type="NCBI Taxonomy" id="6087"/>
    <lineage>
        <taxon>Eukaryota</taxon>
        <taxon>Metazoa</taxon>
        <taxon>Cnidaria</taxon>
        <taxon>Hydrozoa</taxon>
        <taxon>Hydroidolina</taxon>
        <taxon>Anthoathecata</taxon>
        <taxon>Aplanulata</taxon>
        <taxon>Hydridae</taxon>
        <taxon>Hydra</taxon>
    </lineage>
</organism>
<gene>
    <name evidence="12" type="primary">FAM69C</name>
</gene>
<evidence type="ECO:0000259" key="11">
    <source>
        <dbReference type="Pfam" id="PF14875"/>
    </source>
</evidence>
<evidence type="ECO:0000259" key="10">
    <source>
        <dbReference type="Pfam" id="PF12260"/>
    </source>
</evidence>
<protein>
    <submittedName>
        <fullName evidence="12">Protein FAM69C</fullName>
    </submittedName>
</protein>
<keyword evidence="8" id="KW-1015">Disulfide bond</keyword>
<evidence type="ECO:0000256" key="4">
    <source>
        <dbReference type="ARBA" id="ARBA00022824"/>
    </source>
</evidence>
<keyword evidence="5" id="KW-0735">Signal-anchor</keyword>
<dbReference type="EMBL" id="HAAD01004069">
    <property type="protein sequence ID" value="CDG70301.1"/>
    <property type="molecule type" value="mRNA"/>
</dbReference>
<keyword evidence="3 9" id="KW-0812">Transmembrane</keyword>
<evidence type="ECO:0000256" key="1">
    <source>
        <dbReference type="ARBA" id="ARBA00004648"/>
    </source>
</evidence>